<feature type="non-terminal residue" evidence="2">
    <location>
        <position position="1"/>
    </location>
</feature>
<evidence type="ECO:0008006" key="4">
    <source>
        <dbReference type="Google" id="ProtNLM"/>
    </source>
</evidence>
<reference evidence="2 3" key="1">
    <citation type="journal article" date="2023" name="Commun. Biol.">
        <title>Genome analysis of Parmales, the sister group of diatoms, reveals the evolutionary specialization of diatoms from phago-mixotrophs to photoautotrophs.</title>
        <authorList>
            <person name="Ban H."/>
            <person name="Sato S."/>
            <person name="Yoshikawa S."/>
            <person name="Yamada K."/>
            <person name="Nakamura Y."/>
            <person name="Ichinomiya M."/>
            <person name="Sato N."/>
            <person name="Blanc-Mathieu R."/>
            <person name="Endo H."/>
            <person name="Kuwata A."/>
            <person name="Ogata H."/>
        </authorList>
    </citation>
    <scope>NUCLEOTIDE SEQUENCE [LARGE SCALE GENOMIC DNA]</scope>
</reference>
<dbReference type="InterPro" id="IPR001830">
    <property type="entry name" value="Glyco_trans_20"/>
</dbReference>
<proteinExistence type="inferred from homology"/>
<keyword evidence="3" id="KW-1185">Reference proteome</keyword>
<evidence type="ECO:0000313" key="3">
    <source>
        <dbReference type="Proteomes" id="UP001165060"/>
    </source>
</evidence>
<comment type="caution">
    <text evidence="2">The sequence shown here is derived from an EMBL/GenBank/DDBJ whole genome shotgun (WGS) entry which is preliminary data.</text>
</comment>
<dbReference type="PANTHER" id="PTHR10788">
    <property type="entry name" value="TREHALOSE-6-PHOSPHATE SYNTHASE"/>
    <property type="match status" value="1"/>
</dbReference>
<dbReference type="PANTHER" id="PTHR10788:SF94">
    <property type="entry name" value="ALPHA,ALPHA-TREHALOSE-PHOSPHATE SYNTHASE [UDP-FORMING] 5"/>
    <property type="match status" value="1"/>
</dbReference>
<comment type="similarity">
    <text evidence="1">In the N-terminal section; belongs to the glycosyltransferase 20 family.</text>
</comment>
<dbReference type="EMBL" id="BRYB01000056">
    <property type="protein sequence ID" value="GMI21702.1"/>
    <property type="molecule type" value="Genomic_DNA"/>
</dbReference>
<dbReference type="InterPro" id="IPR036412">
    <property type="entry name" value="HAD-like_sf"/>
</dbReference>
<dbReference type="InterPro" id="IPR003337">
    <property type="entry name" value="Trehalose_PPase"/>
</dbReference>
<evidence type="ECO:0000256" key="1">
    <source>
        <dbReference type="ARBA" id="ARBA00005409"/>
    </source>
</evidence>
<protein>
    <recommendedName>
        <fullName evidence="4">Trehalose 6-phosphate phosphatase</fullName>
    </recommendedName>
</protein>
<dbReference type="Pfam" id="PF02358">
    <property type="entry name" value="Trehalose_PPase"/>
    <property type="match status" value="1"/>
</dbReference>
<accession>A0ABQ6M8L7</accession>
<dbReference type="SUPFAM" id="SSF56784">
    <property type="entry name" value="HAD-like"/>
    <property type="match status" value="1"/>
</dbReference>
<organism evidence="2 3">
    <name type="scientific">Tetraparma gracilis</name>
    <dbReference type="NCBI Taxonomy" id="2962635"/>
    <lineage>
        <taxon>Eukaryota</taxon>
        <taxon>Sar</taxon>
        <taxon>Stramenopiles</taxon>
        <taxon>Ochrophyta</taxon>
        <taxon>Bolidophyceae</taxon>
        <taxon>Parmales</taxon>
        <taxon>Triparmaceae</taxon>
        <taxon>Tetraparma</taxon>
    </lineage>
</organism>
<sequence length="287" mass="31020">PPPPNPPSPYRFRDADPEFGLLQSKEVEDHLLGVLRGYNVDVLRGGGGKSGSYIEVRPKGVDKGAMLNKIIELVSSRGVKGEKEGEAQDGFEKKIDFALVMGDDKCDEPMFRQLRSVGAKAKKQKVTNVRRGNDSKNKYLVEHLSQAVNYYTCTVGKKPSEAANFVADVDAVHELLTSLNKVNTRERQFASAADLSSLGKGGGIGADWEIPAHLSKQADLFAKMSISSNAQTISAGITRSVSMNVLSASKDPASAFPAWGEARPVSNTLAGFLNAIDDEEEEEGNFF</sequence>
<dbReference type="InterPro" id="IPR023214">
    <property type="entry name" value="HAD_sf"/>
</dbReference>
<gene>
    <name evidence="2" type="ORF">TeGR_g12309</name>
</gene>
<dbReference type="Gene3D" id="3.40.50.1000">
    <property type="entry name" value="HAD superfamily/HAD-like"/>
    <property type="match status" value="1"/>
</dbReference>
<name>A0ABQ6M8L7_9STRA</name>
<dbReference type="Proteomes" id="UP001165060">
    <property type="component" value="Unassembled WGS sequence"/>
</dbReference>
<evidence type="ECO:0000313" key="2">
    <source>
        <dbReference type="EMBL" id="GMI21702.1"/>
    </source>
</evidence>